<name>A0A0P1ATD9_PLAHL</name>
<proteinExistence type="predicted"/>
<dbReference type="RefSeq" id="XP_024581915.1">
    <property type="nucleotide sequence ID" value="XM_024716303.1"/>
</dbReference>
<dbReference type="GeneID" id="36396890"/>
<reference evidence="2" key="1">
    <citation type="submission" date="2014-09" db="EMBL/GenBank/DDBJ databases">
        <authorList>
            <person name="Sharma Rahul"/>
            <person name="Thines Marco"/>
        </authorList>
    </citation>
    <scope>NUCLEOTIDE SEQUENCE [LARGE SCALE GENOMIC DNA]</scope>
</reference>
<keyword evidence="2" id="KW-1185">Reference proteome</keyword>
<dbReference type="AlphaFoldDB" id="A0A0P1ATD9"/>
<dbReference type="EMBL" id="CCYD01001583">
    <property type="protein sequence ID" value="CEG45546.1"/>
    <property type="molecule type" value="Genomic_DNA"/>
</dbReference>
<accession>A0A0P1ATD9</accession>
<protein>
    <submittedName>
        <fullName evidence="1">Uncharacterized protein</fullName>
    </submittedName>
</protein>
<sequence length="75" mass="8366">MTNEEALNGVSNLRSIKSDQIYHHTKCKNIEVNVGFDVKVNCRAHRQPLDNDVCGTQRSGTGACLVAWYAVIFTQ</sequence>
<organism evidence="1 2">
    <name type="scientific">Plasmopara halstedii</name>
    <name type="common">Downy mildew of sunflower</name>
    <dbReference type="NCBI Taxonomy" id="4781"/>
    <lineage>
        <taxon>Eukaryota</taxon>
        <taxon>Sar</taxon>
        <taxon>Stramenopiles</taxon>
        <taxon>Oomycota</taxon>
        <taxon>Peronosporomycetes</taxon>
        <taxon>Peronosporales</taxon>
        <taxon>Peronosporaceae</taxon>
        <taxon>Plasmopara</taxon>
    </lineage>
</organism>
<evidence type="ECO:0000313" key="2">
    <source>
        <dbReference type="Proteomes" id="UP000054928"/>
    </source>
</evidence>
<evidence type="ECO:0000313" key="1">
    <source>
        <dbReference type="EMBL" id="CEG45546.1"/>
    </source>
</evidence>
<dbReference type="Proteomes" id="UP000054928">
    <property type="component" value="Unassembled WGS sequence"/>
</dbReference>